<dbReference type="SUPFAM" id="SSF46626">
    <property type="entry name" value="Cytochrome c"/>
    <property type="match status" value="1"/>
</dbReference>
<dbReference type="InterPro" id="IPR003468">
    <property type="entry name" value="Cyt_c_oxidase_monohaem-su/FixO"/>
</dbReference>
<evidence type="ECO:0000259" key="6">
    <source>
        <dbReference type="PROSITE" id="PS51007"/>
    </source>
</evidence>
<evidence type="ECO:0000256" key="2">
    <source>
        <dbReference type="ARBA" id="ARBA00022723"/>
    </source>
</evidence>
<evidence type="ECO:0000313" key="8">
    <source>
        <dbReference type="Proteomes" id="UP000593802"/>
    </source>
</evidence>
<evidence type="ECO:0000313" key="7">
    <source>
        <dbReference type="EMBL" id="BCJ88480.1"/>
    </source>
</evidence>
<keyword evidence="5" id="KW-1133">Transmembrane helix</keyword>
<protein>
    <recommendedName>
        <fullName evidence="6">Cytochrome c domain-containing protein</fullName>
    </recommendedName>
</protein>
<keyword evidence="8" id="KW-1185">Reference proteome</keyword>
<dbReference type="RefSeq" id="WP_200759079.1">
    <property type="nucleotide sequence ID" value="NZ_AP023366.1"/>
</dbReference>
<keyword evidence="3 4" id="KW-0408">Iron</keyword>
<dbReference type="Proteomes" id="UP000593802">
    <property type="component" value="Chromosome"/>
</dbReference>
<dbReference type="AlphaFoldDB" id="A0A7I8DIJ3"/>
<dbReference type="GO" id="GO:0009055">
    <property type="term" value="F:electron transfer activity"/>
    <property type="evidence" value="ECO:0007669"/>
    <property type="project" value="InterPro"/>
</dbReference>
<evidence type="ECO:0000256" key="4">
    <source>
        <dbReference type="PROSITE-ProRule" id="PRU00433"/>
    </source>
</evidence>
<dbReference type="Gene3D" id="1.10.760.10">
    <property type="entry name" value="Cytochrome c-like domain"/>
    <property type="match status" value="1"/>
</dbReference>
<gene>
    <name evidence="7" type="ORF">skT53_34650</name>
</gene>
<keyword evidence="2 4" id="KW-0479">Metal-binding</keyword>
<evidence type="ECO:0000256" key="1">
    <source>
        <dbReference type="ARBA" id="ARBA00022617"/>
    </source>
</evidence>
<organism evidence="7 8">
    <name type="scientific">Effusibacillus dendaii</name>
    <dbReference type="NCBI Taxonomy" id="2743772"/>
    <lineage>
        <taxon>Bacteria</taxon>
        <taxon>Bacillati</taxon>
        <taxon>Bacillota</taxon>
        <taxon>Bacilli</taxon>
        <taxon>Bacillales</taxon>
        <taxon>Alicyclobacillaceae</taxon>
        <taxon>Effusibacillus</taxon>
    </lineage>
</organism>
<feature type="domain" description="Cytochrome c" evidence="6">
    <location>
        <begin position="53"/>
        <end position="160"/>
    </location>
</feature>
<sequence>MSSQSEKHIGVLLGGAVSLFLIGVIGTCVLPFFDASVSTPTANAKMRHYPVNSAEARGRDVYIREGCIWCHSQAVRPVQADSKLGPVSVPGDYYYDRPPLIMTQRTGPDLTWVGSRYSPEWQYQHLNNPQKFYSGSIMPKFNYLSEQDKKDLVAYLMSLKPAPAEKARTASH</sequence>
<dbReference type="GO" id="GO:0020037">
    <property type="term" value="F:heme binding"/>
    <property type="evidence" value="ECO:0007669"/>
    <property type="project" value="InterPro"/>
</dbReference>
<reference evidence="7 8" key="1">
    <citation type="submission" date="2020-08" db="EMBL/GenBank/DDBJ databases">
        <title>Complete Genome Sequence of Effusibacillus dendaii Strain skT53, Isolated from Farmland soil.</title>
        <authorList>
            <person name="Konishi T."/>
            <person name="Kawasaki H."/>
        </authorList>
    </citation>
    <scope>NUCLEOTIDE SEQUENCE [LARGE SCALE GENOMIC DNA]</scope>
    <source>
        <strain evidence="8">skT53</strain>
    </source>
</reference>
<evidence type="ECO:0000256" key="5">
    <source>
        <dbReference type="SAM" id="Phobius"/>
    </source>
</evidence>
<name>A0A7I8DIJ3_9BACL</name>
<accession>A0A7I8DIJ3</accession>
<dbReference type="Pfam" id="PF02433">
    <property type="entry name" value="FixO"/>
    <property type="match status" value="1"/>
</dbReference>
<dbReference type="InterPro" id="IPR009056">
    <property type="entry name" value="Cyt_c-like_dom"/>
</dbReference>
<keyword evidence="5" id="KW-0812">Transmembrane</keyword>
<dbReference type="GO" id="GO:0046872">
    <property type="term" value="F:metal ion binding"/>
    <property type="evidence" value="ECO:0007669"/>
    <property type="project" value="UniProtKB-KW"/>
</dbReference>
<keyword evidence="5" id="KW-0472">Membrane</keyword>
<dbReference type="KEGG" id="eff:skT53_34650"/>
<proteinExistence type="predicted"/>
<dbReference type="EMBL" id="AP023366">
    <property type="protein sequence ID" value="BCJ88480.1"/>
    <property type="molecule type" value="Genomic_DNA"/>
</dbReference>
<dbReference type="InterPro" id="IPR036909">
    <property type="entry name" value="Cyt_c-like_dom_sf"/>
</dbReference>
<evidence type="ECO:0000256" key="3">
    <source>
        <dbReference type="ARBA" id="ARBA00023004"/>
    </source>
</evidence>
<feature type="transmembrane region" description="Helical" evidence="5">
    <location>
        <begin position="12"/>
        <end position="33"/>
    </location>
</feature>
<dbReference type="PROSITE" id="PS51007">
    <property type="entry name" value="CYTC"/>
    <property type="match status" value="1"/>
</dbReference>
<keyword evidence="1 4" id="KW-0349">Heme</keyword>